<evidence type="ECO:0000313" key="2">
    <source>
        <dbReference type="EMBL" id="TNN24718.1"/>
    </source>
</evidence>
<dbReference type="PANTHER" id="PTHR10183:SF382">
    <property type="entry name" value="CALPAIN-15"/>
    <property type="match status" value="1"/>
</dbReference>
<dbReference type="AlphaFoldDB" id="A0A4Z2E7D0"/>
<gene>
    <name evidence="2" type="primary">CAPN15_0</name>
    <name evidence="2" type="ORF">EYF80_065156</name>
</gene>
<proteinExistence type="inferred from homology"/>
<dbReference type="InterPro" id="IPR022684">
    <property type="entry name" value="Calpain_cysteine_protease"/>
</dbReference>
<dbReference type="EMBL" id="SRLO01014479">
    <property type="protein sequence ID" value="TNN24718.1"/>
    <property type="molecule type" value="Genomic_DNA"/>
</dbReference>
<dbReference type="PANTHER" id="PTHR10183">
    <property type="entry name" value="CALPAIN"/>
    <property type="match status" value="1"/>
</dbReference>
<reference evidence="2 3" key="1">
    <citation type="submission" date="2019-03" db="EMBL/GenBank/DDBJ databases">
        <title>First draft genome of Liparis tanakae, snailfish: a comprehensive survey of snailfish specific genes.</title>
        <authorList>
            <person name="Kim W."/>
            <person name="Song I."/>
            <person name="Jeong J.-H."/>
            <person name="Kim D."/>
            <person name="Kim S."/>
            <person name="Ryu S."/>
            <person name="Song J.Y."/>
            <person name="Lee S.K."/>
        </authorList>
    </citation>
    <scope>NUCLEOTIDE SEQUENCE [LARGE SCALE GENOMIC DNA]</scope>
    <source>
        <tissue evidence="2">Muscle</tissue>
    </source>
</reference>
<comment type="caution">
    <text evidence="2">The sequence shown here is derived from an EMBL/GenBank/DDBJ whole genome shotgun (WGS) entry which is preliminary data.</text>
</comment>
<protein>
    <submittedName>
        <fullName evidence="2">Calpain-15</fullName>
    </submittedName>
</protein>
<evidence type="ECO:0000256" key="1">
    <source>
        <dbReference type="ARBA" id="ARBA00007623"/>
    </source>
</evidence>
<dbReference type="GO" id="GO:0004198">
    <property type="term" value="F:calcium-dependent cysteine-type endopeptidase activity"/>
    <property type="evidence" value="ECO:0007669"/>
    <property type="project" value="InterPro"/>
</dbReference>
<name>A0A4Z2E7D0_9TELE</name>
<dbReference type="GO" id="GO:0005737">
    <property type="term" value="C:cytoplasm"/>
    <property type="evidence" value="ECO:0007669"/>
    <property type="project" value="TreeGrafter"/>
</dbReference>
<dbReference type="GO" id="GO:0006508">
    <property type="term" value="P:proteolysis"/>
    <property type="evidence" value="ECO:0007669"/>
    <property type="project" value="InterPro"/>
</dbReference>
<evidence type="ECO:0000313" key="3">
    <source>
        <dbReference type="Proteomes" id="UP000314294"/>
    </source>
</evidence>
<organism evidence="2 3">
    <name type="scientific">Liparis tanakae</name>
    <name type="common">Tanaka's snailfish</name>
    <dbReference type="NCBI Taxonomy" id="230148"/>
    <lineage>
        <taxon>Eukaryota</taxon>
        <taxon>Metazoa</taxon>
        <taxon>Chordata</taxon>
        <taxon>Craniata</taxon>
        <taxon>Vertebrata</taxon>
        <taxon>Euteleostomi</taxon>
        <taxon>Actinopterygii</taxon>
        <taxon>Neopterygii</taxon>
        <taxon>Teleostei</taxon>
        <taxon>Neoteleostei</taxon>
        <taxon>Acanthomorphata</taxon>
        <taxon>Eupercaria</taxon>
        <taxon>Perciformes</taxon>
        <taxon>Cottioidei</taxon>
        <taxon>Cottales</taxon>
        <taxon>Liparidae</taxon>
        <taxon>Liparis</taxon>
    </lineage>
</organism>
<dbReference type="OrthoDB" id="424753at2759"/>
<comment type="similarity">
    <text evidence="1">Belongs to the peptidase C2 family.</text>
</comment>
<dbReference type="Proteomes" id="UP000314294">
    <property type="component" value="Unassembled WGS sequence"/>
</dbReference>
<accession>A0A4Z2E7D0</accession>
<sequence>MRSKTLRPSPSSRRYFDSVDICKIHSDWQEVRLQGGFPSRASGPVTVTALTVLERTALEFALFQEGSRRSDTADSHLLDLCIMVFRASFGSGNKLALGRLLAHSKRAVKKFVGCDVMLEPGEYAVVCCAFNHWQMNAGGAGGPPTPGRSARRGAALGGLRAFDPVAVMTPTSGAARRSSQDFPGYILAIYSSRQVMVEQVEATATTLADAIILLTENKGERHEVRE</sequence>
<keyword evidence="3" id="KW-1185">Reference proteome</keyword>